<sequence>MDSAGFFAEVTGFYRIIPLQPLRRTPGVLFDNLPMNFLPRIDAIDRVLHKGSAISPGPVGEVARPWYMHPHQDDNLIVLFGRREVDIYLREHGRASFTVTPEQILQDGRVIFDGPAMLVWPRHVFHRIVSGPEGSASLNFAAHHPGLDMRTNFSIYSLEEESGRFEVIREGFRDQTPRQSP</sequence>
<protein>
    <recommendedName>
        <fullName evidence="2">Cupin domain-containing protein</fullName>
    </recommendedName>
</protein>
<dbReference type="EMBL" id="DSDS01000070">
    <property type="protein sequence ID" value="HET97679.1"/>
    <property type="molecule type" value="Genomic_DNA"/>
</dbReference>
<evidence type="ECO:0008006" key="2">
    <source>
        <dbReference type="Google" id="ProtNLM"/>
    </source>
</evidence>
<comment type="caution">
    <text evidence="1">The sequence shown here is derived from an EMBL/GenBank/DDBJ whole genome shotgun (WGS) entry which is preliminary data.</text>
</comment>
<proteinExistence type="predicted"/>
<reference evidence="1" key="1">
    <citation type="journal article" date="2020" name="mSystems">
        <title>Genome- and Community-Level Interaction Insights into Carbon Utilization and Element Cycling Functions of Hydrothermarchaeota in Hydrothermal Sediment.</title>
        <authorList>
            <person name="Zhou Z."/>
            <person name="Liu Y."/>
            <person name="Xu W."/>
            <person name="Pan J."/>
            <person name="Luo Z.H."/>
            <person name="Li M."/>
        </authorList>
    </citation>
    <scope>NUCLEOTIDE SEQUENCE [LARGE SCALE GENOMIC DNA]</scope>
    <source>
        <strain evidence="1">SpSt-1224</strain>
    </source>
</reference>
<organism evidence="1">
    <name type="scientific">Desulfurivibrio alkaliphilus</name>
    <dbReference type="NCBI Taxonomy" id="427923"/>
    <lineage>
        <taxon>Bacteria</taxon>
        <taxon>Pseudomonadati</taxon>
        <taxon>Thermodesulfobacteriota</taxon>
        <taxon>Desulfobulbia</taxon>
        <taxon>Desulfobulbales</taxon>
        <taxon>Desulfobulbaceae</taxon>
        <taxon>Desulfurivibrio</taxon>
    </lineage>
</organism>
<dbReference type="Proteomes" id="UP000885986">
    <property type="component" value="Unassembled WGS sequence"/>
</dbReference>
<accession>A0A7C2XYY7</accession>
<name>A0A7C2XYY7_9BACT</name>
<dbReference type="AlphaFoldDB" id="A0A7C2XYY7"/>
<gene>
    <name evidence="1" type="ORF">ENN98_03090</name>
</gene>
<evidence type="ECO:0000313" key="1">
    <source>
        <dbReference type="EMBL" id="HET97679.1"/>
    </source>
</evidence>